<reference evidence="1 2" key="1">
    <citation type="submission" date="2015-03" db="EMBL/GenBank/DDBJ databases">
        <title>Complete genome sequence of Citrobacter amalonaticus Y19.</title>
        <authorList>
            <person name="Park S."/>
        </authorList>
    </citation>
    <scope>NUCLEOTIDE SEQUENCE [LARGE SCALE GENOMIC DNA]</scope>
    <source>
        <strain evidence="1 2">Y19</strain>
        <plasmid evidence="2">Plasmid</plasmid>
    </source>
</reference>
<accession>A0A0F6RIT4</accession>
<dbReference type="PATRIC" id="fig|1261127.3.peg.5723"/>
<geneLocation type="plasmid" evidence="1">
    <name>unnamed</name>
</geneLocation>
<evidence type="ECO:0000313" key="2">
    <source>
        <dbReference type="Proteomes" id="UP000034085"/>
    </source>
</evidence>
<proteinExistence type="predicted"/>
<dbReference type="Proteomes" id="UP000034085">
    <property type="component" value="Plasmid"/>
</dbReference>
<gene>
    <name evidence="1" type="ORF">F384_27560</name>
</gene>
<sequence>MFTGNPIEGEVGQALVLYKIALINTSYRNFWHRLSCTLGIKEAIEHERLLIKQEIECRRVVNKSKAHQEMVQILISQQPSCIRQKDNFIHLLNIMDR</sequence>
<evidence type="ECO:0000313" key="1">
    <source>
        <dbReference type="EMBL" id="AKE62295.1"/>
    </source>
</evidence>
<dbReference type="EMBL" id="CP011133">
    <property type="protein sequence ID" value="AKE62295.1"/>
    <property type="molecule type" value="Genomic_DNA"/>
</dbReference>
<dbReference type="AlphaFoldDB" id="A0A0F6RIT4"/>
<dbReference type="KEGG" id="cama:F384_27560"/>
<protein>
    <submittedName>
        <fullName evidence="1">Uncharacterized protein</fullName>
    </submittedName>
</protein>
<name>A0A0F6RIT4_CITAM</name>
<organism evidence="1 2">
    <name type="scientific">Citrobacter amalonaticus Y19</name>
    <dbReference type="NCBI Taxonomy" id="1261127"/>
    <lineage>
        <taxon>Bacteria</taxon>
        <taxon>Pseudomonadati</taxon>
        <taxon>Pseudomonadota</taxon>
        <taxon>Gammaproteobacteria</taxon>
        <taxon>Enterobacterales</taxon>
        <taxon>Enterobacteriaceae</taxon>
        <taxon>Citrobacter</taxon>
    </lineage>
</organism>
<keyword evidence="1" id="KW-0614">Plasmid</keyword>
<dbReference type="HOGENOM" id="CLU_2341702_0_0_6"/>